<gene>
    <name evidence="2" type="ORF">PEL8287_03332</name>
</gene>
<dbReference type="AlphaFoldDB" id="A0A1Y5TDR8"/>
<feature type="transmembrane region" description="Helical" evidence="1">
    <location>
        <begin position="55"/>
        <end position="73"/>
    </location>
</feature>
<protein>
    <recommendedName>
        <fullName evidence="4">NfeD-like C-terminal domain-containing protein</fullName>
    </recommendedName>
</protein>
<evidence type="ECO:0008006" key="4">
    <source>
        <dbReference type="Google" id="ProtNLM"/>
    </source>
</evidence>
<name>A0A1Y5TDR8_9RHOB</name>
<dbReference type="Proteomes" id="UP000193827">
    <property type="component" value="Unassembled WGS sequence"/>
</dbReference>
<reference evidence="2 3" key="1">
    <citation type="submission" date="2017-03" db="EMBL/GenBank/DDBJ databases">
        <authorList>
            <person name="Afonso C.L."/>
            <person name="Miller P.J."/>
            <person name="Scott M.A."/>
            <person name="Spackman E."/>
            <person name="Goraichik I."/>
            <person name="Dimitrov K.M."/>
            <person name="Suarez D.L."/>
            <person name="Swayne D.E."/>
        </authorList>
    </citation>
    <scope>NUCLEOTIDE SEQUENCE [LARGE SCALE GENOMIC DNA]</scope>
    <source>
        <strain evidence="2 3">CECT 8287</strain>
    </source>
</reference>
<evidence type="ECO:0000313" key="3">
    <source>
        <dbReference type="Proteomes" id="UP000193827"/>
    </source>
</evidence>
<feature type="transmembrane region" description="Helical" evidence="1">
    <location>
        <begin position="6"/>
        <end position="24"/>
    </location>
</feature>
<organism evidence="2 3">
    <name type="scientific">Roseovarius litorisediminis</name>
    <dbReference type="NCBI Taxonomy" id="1312363"/>
    <lineage>
        <taxon>Bacteria</taxon>
        <taxon>Pseudomonadati</taxon>
        <taxon>Pseudomonadota</taxon>
        <taxon>Alphaproteobacteria</taxon>
        <taxon>Rhodobacterales</taxon>
        <taxon>Roseobacteraceae</taxon>
        <taxon>Roseovarius</taxon>
    </lineage>
</organism>
<sequence length="93" mass="10097">MMETMALWSLWWVWLCAALALGILELLAPGFIFLGFAIGAGIVGLLLLIPIVVGLPALLTIFAILSLIAWLGLRRLYRAPGGEARVVHDDIND</sequence>
<keyword evidence="3" id="KW-1185">Reference proteome</keyword>
<evidence type="ECO:0000313" key="2">
    <source>
        <dbReference type="EMBL" id="SLN61496.1"/>
    </source>
</evidence>
<keyword evidence="1" id="KW-0812">Transmembrane</keyword>
<evidence type="ECO:0000256" key="1">
    <source>
        <dbReference type="SAM" id="Phobius"/>
    </source>
</evidence>
<feature type="transmembrane region" description="Helical" evidence="1">
    <location>
        <begin position="31"/>
        <end position="49"/>
    </location>
</feature>
<keyword evidence="1" id="KW-1133">Transmembrane helix</keyword>
<dbReference type="EMBL" id="FWFL01000010">
    <property type="protein sequence ID" value="SLN61496.1"/>
    <property type="molecule type" value="Genomic_DNA"/>
</dbReference>
<accession>A0A1Y5TDR8</accession>
<proteinExistence type="predicted"/>
<keyword evidence="1" id="KW-0472">Membrane</keyword>